<protein>
    <submittedName>
        <fullName evidence="6">Glycosyltransferase family 2 protein</fullName>
    </submittedName>
</protein>
<accession>A0AA41Z1N3</accession>
<feature type="domain" description="Glycosyltransferase 2-like" evidence="5">
    <location>
        <begin position="6"/>
        <end position="118"/>
    </location>
</feature>
<dbReference type="PANTHER" id="PTHR43179">
    <property type="entry name" value="RHAMNOSYLTRANSFERASE WBBL"/>
    <property type="match status" value="1"/>
</dbReference>
<organism evidence="6 7">
    <name type="scientific">Lichenifustis flavocetrariae</name>
    <dbReference type="NCBI Taxonomy" id="2949735"/>
    <lineage>
        <taxon>Bacteria</taxon>
        <taxon>Pseudomonadati</taxon>
        <taxon>Pseudomonadota</taxon>
        <taxon>Alphaproteobacteria</taxon>
        <taxon>Hyphomicrobiales</taxon>
        <taxon>Lichenihabitantaceae</taxon>
        <taxon>Lichenifustis</taxon>
    </lineage>
</organism>
<dbReference type="AlphaFoldDB" id="A0AA41Z1N3"/>
<evidence type="ECO:0000313" key="7">
    <source>
        <dbReference type="Proteomes" id="UP001165667"/>
    </source>
</evidence>
<comment type="caution">
    <text evidence="6">The sequence shown here is derived from an EMBL/GenBank/DDBJ whole genome shotgun (WGS) entry which is preliminary data.</text>
</comment>
<gene>
    <name evidence="6" type="ORF">M8523_25525</name>
</gene>
<evidence type="ECO:0000256" key="2">
    <source>
        <dbReference type="ARBA" id="ARBA00022676"/>
    </source>
</evidence>
<keyword evidence="4" id="KW-0812">Transmembrane</keyword>
<dbReference type="CDD" id="cd04186">
    <property type="entry name" value="GT_2_like_c"/>
    <property type="match status" value="1"/>
</dbReference>
<dbReference type="RefSeq" id="WP_282587723.1">
    <property type="nucleotide sequence ID" value="NZ_JAMOIM010000024.1"/>
</dbReference>
<feature type="transmembrane region" description="Helical" evidence="4">
    <location>
        <begin position="248"/>
        <end position="268"/>
    </location>
</feature>
<dbReference type="InterPro" id="IPR001173">
    <property type="entry name" value="Glyco_trans_2-like"/>
</dbReference>
<evidence type="ECO:0000256" key="3">
    <source>
        <dbReference type="ARBA" id="ARBA00022679"/>
    </source>
</evidence>
<keyword evidence="4" id="KW-1133">Transmembrane helix</keyword>
<evidence type="ECO:0000256" key="4">
    <source>
        <dbReference type="SAM" id="Phobius"/>
    </source>
</evidence>
<name>A0AA41Z1N3_9HYPH</name>
<dbReference type="InterPro" id="IPR029044">
    <property type="entry name" value="Nucleotide-diphossugar_trans"/>
</dbReference>
<dbReference type="SUPFAM" id="SSF53448">
    <property type="entry name" value="Nucleotide-diphospho-sugar transferases"/>
    <property type="match status" value="1"/>
</dbReference>
<dbReference type="PANTHER" id="PTHR43179:SF12">
    <property type="entry name" value="GALACTOFURANOSYLTRANSFERASE GLFT2"/>
    <property type="match status" value="1"/>
</dbReference>
<evidence type="ECO:0000256" key="1">
    <source>
        <dbReference type="ARBA" id="ARBA00006739"/>
    </source>
</evidence>
<dbReference type="EMBL" id="JAMOIM010000024">
    <property type="protein sequence ID" value="MCW6511347.1"/>
    <property type="molecule type" value="Genomic_DNA"/>
</dbReference>
<keyword evidence="4" id="KW-0472">Membrane</keyword>
<evidence type="ECO:0000313" key="6">
    <source>
        <dbReference type="EMBL" id="MCW6511347.1"/>
    </source>
</evidence>
<proteinExistence type="inferred from homology"/>
<keyword evidence="7" id="KW-1185">Reference proteome</keyword>
<dbReference type="GO" id="GO:0016757">
    <property type="term" value="F:glycosyltransferase activity"/>
    <property type="evidence" value="ECO:0007669"/>
    <property type="project" value="UniProtKB-KW"/>
</dbReference>
<keyword evidence="2" id="KW-0328">Glycosyltransferase</keyword>
<comment type="similarity">
    <text evidence="1">Belongs to the glycosyltransferase 2 family.</text>
</comment>
<sequence length="337" mass="36941">MHESVSIVIPNWNGRDLLLACLHSLEKQVYRDHRVYVVDNGSSDGSVAAVTAEFPEVVLISLPENLGFARAMNIGFARCAGAYLVALNNDTTVDVNWLKALMSVMERCPEIDFAVSMILCHDDPAIIDCIGDGFGWAGLSFKIADRAPYSDQFDEPFEVLSACAAAAIYRRQVIEATGGFDESFFAYMEDVDLSLRARLAGFRCFAIPAAVVHHVGSASTGGDTSAFSIRMTAKNLIFVLGKTIPSPLVFLMLPLVVAAQILLLFLCLTTSRFPGLRRNLGAYASGLRAGFHGLPEMLRKRAAVQTQRKITVAAFARMIRLSEAQKRTSMPQAIRWR</sequence>
<reference evidence="6" key="1">
    <citation type="submission" date="2022-05" db="EMBL/GenBank/DDBJ databases">
        <authorList>
            <person name="Pankratov T."/>
        </authorList>
    </citation>
    <scope>NUCLEOTIDE SEQUENCE</scope>
    <source>
        <strain evidence="6">BP6-180914</strain>
    </source>
</reference>
<keyword evidence="3" id="KW-0808">Transferase</keyword>
<dbReference type="Proteomes" id="UP001165667">
    <property type="component" value="Unassembled WGS sequence"/>
</dbReference>
<evidence type="ECO:0000259" key="5">
    <source>
        <dbReference type="Pfam" id="PF00535"/>
    </source>
</evidence>
<dbReference type="Gene3D" id="3.90.550.10">
    <property type="entry name" value="Spore Coat Polysaccharide Biosynthesis Protein SpsA, Chain A"/>
    <property type="match status" value="1"/>
</dbReference>
<dbReference type="Pfam" id="PF00535">
    <property type="entry name" value="Glycos_transf_2"/>
    <property type="match status" value="1"/>
</dbReference>